<accession>A0AAE3LM59</accession>
<comment type="caution">
    <text evidence="2">The sequence shown here is derived from an EMBL/GenBank/DDBJ whole genome shotgun (WGS) entry which is preliminary data.</text>
</comment>
<proteinExistence type="predicted"/>
<dbReference type="RefSeq" id="WP_263036964.1">
    <property type="nucleotide sequence ID" value="NZ_JAOTPL010000003.1"/>
</dbReference>
<evidence type="ECO:0000313" key="3">
    <source>
        <dbReference type="Proteomes" id="UP001209317"/>
    </source>
</evidence>
<evidence type="ECO:0000259" key="1">
    <source>
        <dbReference type="PROSITE" id="PS50846"/>
    </source>
</evidence>
<dbReference type="PROSITE" id="PS50846">
    <property type="entry name" value="HMA_2"/>
    <property type="match status" value="1"/>
</dbReference>
<organism evidence="2 3">
    <name type="scientific">Haoranjiania flava</name>
    <dbReference type="NCBI Taxonomy" id="1856322"/>
    <lineage>
        <taxon>Bacteria</taxon>
        <taxon>Pseudomonadati</taxon>
        <taxon>Bacteroidota</taxon>
        <taxon>Chitinophagia</taxon>
        <taxon>Chitinophagales</taxon>
        <taxon>Chitinophagaceae</taxon>
        <taxon>Haoranjiania</taxon>
    </lineage>
</organism>
<dbReference type="Proteomes" id="UP001209317">
    <property type="component" value="Unassembled WGS sequence"/>
</dbReference>
<sequence length="72" mass="7977">MKEFKFKTNINCDGCKSAVQPFLDAKAGIEQWHVDTDSPDKILSVHTTQLSAEEIMSTVQEAGYTAEKVDEA</sequence>
<keyword evidence="3" id="KW-1185">Reference proteome</keyword>
<protein>
    <submittedName>
        <fullName evidence="2">Heavy-metal-associated domain-containing protein</fullName>
    </submittedName>
</protein>
<dbReference type="AlphaFoldDB" id="A0AAE3LM59"/>
<feature type="domain" description="HMA" evidence="1">
    <location>
        <begin position="1"/>
        <end position="67"/>
    </location>
</feature>
<dbReference type="EMBL" id="JAOTPL010000003">
    <property type="protein sequence ID" value="MCU7693476.1"/>
    <property type="molecule type" value="Genomic_DNA"/>
</dbReference>
<dbReference type="SUPFAM" id="SSF55008">
    <property type="entry name" value="HMA, heavy metal-associated domain"/>
    <property type="match status" value="1"/>
</dbReference>
<reference evidence="2" key="1">
    <citation type="submission" date="2022-10" db="EMBL/GenBank/DDBJ databases">
        <authorList>
            <person name="Kim H.S."/>
            <person name="Kim J.-S."/>
            <person name="Suh M.K."/>
            <person name="Eom M.K."/>
            <person name="Lee J.-S."/>
        </authorList>
    </citation>
    <scope>NUCLEOTIDE SEQUENCE</scope>
    <source>
        <strain evidence="2">LIP-5</strain>
    </source>
</reference>
<dbReference type="GO" id="GO:0046872">
    <property type="term" value="F:metal ion binding"/>
    <property type="evidence" value="ECO:0007669"/>
    <property type="project" value="InterPro"/>
</dbReference>
<dbReference type="Gene3D" id="3.30.70.100">
    <property type="match status" value="1"/>
</dbReference>
<name>A0AAE3LM59_9BACT</name>
<dbReference type="InterPro" id="IPR006121">
    <property type="entry name" value="HMA_dom"/>
</dbReference>
<gene>
    <name evidence="2" type="ORF">OD355_02985</name>
</gene>
<dbReference type="InterPro" id="IPR036163">
    <property type="entry name" value="HMA_dom_sf"/>
</dbReference>
<evidence type="ECO:0000313" key="2">
    <source>
        <dbReference type="EMBL" id="MCU7693476.1"/>
    </source>
</evidence>